<feature type="domain" description="Metallo-beta-lactamase" evidence="7">
    <location>
        <begin position="529"/>
        <end position="736"/>
    </location>
</feature>
<dbReference type="InterPro" id="IPR004477">
    <property type="entry name" value="ComEC_N"/>
</dbReference>
<feature type="transmembrane region" description="Helical" evidence="6">
    <location>
        <begin position="498"/>
        <end position="516"/>
    </location>
</feature>
<dbReference type="PANTHER" id="PTHR30619:SF1">
    <property type="entry name" value="RECOMBINATION PROTEIN 2"/>
    <property type="match status" value="1"/>
</dbReference>
<proteinExistence type="predicted"/>
<feature type="transmembrane region" description="Helical" evidence="6">
    <location>
        <begin position="50"/>
        <end position="68"/>
    </location>
</feature>
<keyword evidence="3 6" id="KW-0812">Transmembrane</keyword>
<keyword evidence="4 6" id="KW-1133">Transmembrane helix</keyword>
<protein>
    <submittedName>
        <fullName evidence="8">DNA internalization-related competence protein ComEC/Rec2</fullName>
    </submittedName>
</protein>
<feature type="transmembrane region" description="Helical" evidence="6">
    <location>
        <begin position="432"/>
        <end position="449"/>
    </location>
</feature>
<dbReference type="SMART" id="SM00849">
    <property type="entry name" value="Lactamase_B"/>
    <property type="match status" value="1"/>
</dbReference>
<dbReference type="PATRIC" id="fig|1195236.3.peg.400"/>
<evidence type="ECO:0000313" key="8">
    <source>
        <dbReference type="EMBL" id="EMS73858.1"/>
    </source>
</evidence>
<reference evidence="8 9" key="1">
    <citation type="journal article" date="2013" name="Genome Announc.">
        <title>Draft Genome Sequence of the Cellulolytic, Mesophilic, Anaerobic Bacterium Clostridium termitidis Strain CT1112 (DSM 5398).</title>
        <authorList>
            <person name="Lal S."/>
            <person name="Ramachandran U."/>
            <person name="Zhang X."/>
            <person name="Munir R."/>
            <person name="Sparling R."/>
            <person name="Levin D.B."/>
        </authorList>
    </citation>
    <scope>NUCLEOTIDE SEQUENCE [LARGE SCALE GENOMIC DNA]</scope>
    <source>
        <strain evidence="8 9">CT1112</strain>
    </source>
</reference>
<dbReference type="Pfam" id="PF00753">
    <property type="entry name" value="Lactamase_B"/>
    <property type="match status" value="1"/>
</dbReference>
<feature type="transmembrane region" description="Helical" evidence="6">
    <location>
        <begin position="318"/>
        <end position="336"/>
    </location>
</feature>
<dbReference type="GO" id="GO:0005886">
    <property type="term" value="C:plasma membrane"/>
    <property type="evidence" value="ECO:0007669"/>
    <property type="project" value="UniProtKB-SubCell"/>
</dbReference>
<dbReference type="NCBIfam" id="TIGR00361">
    <property type="entry name" value="ComEC_Rec2"/>
    <property type="match status" value="1"/>
</dbReference>
<comment type="caution">
    <text evidence="8">The sequence shown here is derived from an EMBL/GenBank/DDBJ whole genome shotgun (WGS) entry which is preliminary data.</text>
</comment>
<evidence type="ECO:0000313" key="9">
    <source>
        <dbReference type="Proteomes" id="UP000014155"/>
    </source>
</evidence>
<dbReference type="Pfam" id="PF03772">
    <property type="entry name" value="Competence"/>
    <property type="match status" value="1"/>
</dbReference>
<dbReference type="NCBIfam" id="TIGR00360">
    <property type="entry name" value="ComEC_N-term"/>
    <property type="match status" value="1"/>
</dbReference>
<feature type="transmembrane region" description="Helical" evidence="6">
    <location>
        <begin position="371"/>
        <end position="394"/>
    </location>
</feature>
<evidence type="ECO:0000256" key="2">
    <source>
        <dbReference type="ARBA" id="ARBA00022475"/>
    </source>
</evidence>
<feature type="transmembrane region" description="Helical" evidence="6">
    <location>
        <begin position="342"/>
        <end position="359"/>
    </location>
</feature>
<feature type="transmembrane region" description="Helical" evidence="6">
    <location>
        <begin position="277"/>
        <end position="306"/>
    </location>
</feature>
<dbReference type="InterPro" id="IPR001279">
    <property type="entry name" value="Metallo-B-lactamas"/>
</dbReference>
<dbReference type="AlphaFoldDB" id="S0FZA4"/>
<dbReference type="Gene3D" id="3.60.15.10">
    <property type="entry name" value="Ribonuclease Z/Hydroxyacylglutathione hydrolase-like"/>
    <property type="match status" value="1"/>
</dbReference>
<dbReference type="PANTHER" id="PTHR30619">
    <property type="entry name" value="DNA INTERNALIZATION/COMPETENCE PROTEIN COMEC/REC2"/>
    <property type="match status" value="1"/>
</dbReference>
<dbReference type="CDD" id="cd07731">
    <property type="entry name" value="ComA-like_MBL-fold"/>
    <property type="match status" value="1"/>
</dbReference>
<evidence type="ECO:0000256" key="1">
    <source>
        <dbReference type="ARBA" id="ARBA00004651"/>
    </source>
</evidence>
<dbReference type="InterPro" id="IPR036866">
    <property type="entry name" value="RibonucZ/Hydroxyglut_hydro"/>
</dbReference>
<dbReference type="EMBL" id="AORV01000011">
    <property type="protein sequence ID" value="EMS73858.1"/>
    <property type="molecule type" value="Genomic_DNA"/>
</dbReference>
<dbReference type="eggNOG" id="COG0658">
    <property type="taxonomic scope" value="Bacteria"/>
</dbReference>
<feature type="transmembrane region" description="Helical" evidence="6">
    <location>
        <begin position="246"/>
        <end position="265"/>
    </location>
</feature>
<dbReference type="STRING" id="1195236.CTER_0098"/>
<dbReference type="InterPro" id="IPR035681">
    <property type="entry name" value="ComA-like_MBL"/>
</dbReference>
<dbReference type="SUPFAM" id="SSF56281">
    <property type="entry name" value="Metallo-hydrolase/oxidoreductase"/>
    <property type="match status" value="1"/>
</dbReference>
<evidence type="ECO:0000256" key="6">
    <source>
        <dbReference type="SAM" id="Phobius"/>
    </source>
</evidence>
<keyword evidence="5 6" id="KW-0472">Membrane</keyword>
<sequence length="784" mass="86131">MFFKRPLCLFCISFIAGILFSDKLGFFLFLLSAAISCLILIIVFNRFGKTAVLILLSLLFFTAGGILFNNSQKVYTSGLKEIYGKQITFQGHVDSEVEKDGDKLVFIFKADRKPVSAKLIVNLYGGSGSDYGKIGYRTRLSLNAVINKPKPATNPGGFNYERYLASQGVSGTVNLLNYANIRVVGNEPGGWINKLGFKIKNTVLGIVEHCLDKNQAGLLAGMIIGYKDGLDENAFQAFSKAGLTHIMVASGMNVAFIILPLMFLFDKLRLGNKTSGFITIFVLILFVFVAGFSASVVRAVIMGIIILSGKIIMRETDIYTSISAAGLILLFINPYTLYDIGFQLSFMATLSLVMFYPAIKKAVTYRRIPEIVSDTLAATLAAQLGVVPVTLYYFNNLSLISVISNLLVVPMVQIITIIGFVMVFAGLLNIRLAVLIGYINNSFLSFVLFVTEISSKVPYASLKLPTPPIWLVLLYYIFILYLFKWRQSLNGITGFRQVKLAATGLAVSIIVVGSLLPKPMEITFIDVGQGDGAFIKTAHGKKVLIDGGGRDAGSKSSFDIGEAVMVPYILDQGTKSIDIVIASHGHSDHTEGLEAVLKEMQVGLVILPDTDGNGFEKLEAICMKRGIKIEECKKGDSIRLDRETRFEVLNPLEFSKDTLSQQSLNNSSLVLKLIYKNIKVLFTGDSEVPVEERLVESDNEFEADLLKVGHHGSITSSSEAFLDRVKPRVAVISVGERNHFGHPSQAVVDRLLERNTKLYRTDECGAVTVTSYGQDLRISTMLHK</sequence>
<dbReference type="Pfam" id="PF13567">
    <property type="entry name" value="DUF4131"/>
    <property type="match status" value="1"/>
</dbReference>
<evidence type="ECO:0000256" key="4">
    <source>
        <dbReference type="ARBA" id="ARBA00022989"/>
    </source>
</evidence>
<evidence type="ECO:0000259" key="7">
    <source>
        <dbReference type="SMART" id="SM00849"/>
    </source>
</evidence>
<comment type="subcellular location">
    <subcellularLocation>
        <location evidence="1">Cell membrane</location>
        <topology evidence="1">Multi-pass membrane protein</topology>
    </subcellularLocation>
</comment>
<evidence type="ECO:0000256" key="5">
    <source>
        <dbReference type="ARBA" id="ARBA00023136"/>
    </source>
</evidence>
<dbReference type="InterPro" id="IPR004797">
    <property type="entry name" value="Competence_ComEC/Rec2"/>
</dbReference>
<organism evidence="8 9">
    <name type="scientific">Ruminiclostridium cellobioparum subsp. termitidis CT1112</name>
    <dbReference type="NCBI Taxonomy" id="1195236"/>
    <lineage>
        <taxon>Bacteria</taxon>
        <taxon>Bacillati</taxon>
        <taxon>Bacillota</taxon>
        <taxon>Clostridia</taxon>
        <taxon>Eubacteriales</taxon>
        <taxon>Oscillospiraceae</taxon>
        <taxon>Ruminiclostridium</taxon>
    </lineage>
</organism>
<dbReference type="GO" id="GO:0030420">
    <property type="term" value="P:establishment of competence for transformation"/>
    <property type="evidence" value="ECO:0007669"/>
    <property type="project" value="InterPro"/>
</dbReference>
<feature type="transmembrane region" description="Helical" evidence="6">
    <location>
        <begin position="24"/>
        <end position="44"/>
    </location>
</feature>
<dbReference type="Proteomes" id="UP000014155">
    <property type="component" value="Unassembled WGS sequence"/>
</dbReference>
<dbReference type="eggNOG" id="COG2333">
    <property type="taxonomic scope" value="Bacteria"/>
</dbReference>
<evidence type="ECO:0000256" key="3">
    <source>
        <dbReference type="ARBA" id="ARBA00022692"/>
    </source>
</evidence>
<keyword evidence="2" id="KW-1003">Cell membrane</keyword>
<dbReference type="RefSeq" id="WP_004623302.1">
    <property type="nucleotide sequence ID" value="NZ_AORV01000011.1"/>
</dbReference>
<accession>S0FZA4</accession>
<feature type="transmembrane region" description="Helical" evidence="6">
    <location>
        <begin position="469"/>
        <end position="486"/>
    </location>
</feature>
<dbReference type="InterPro" id="IPR052159">
    <property type="entry name" value="Competence_DNA_uptake"/>
</dbReference>
<name>S0FZA4_RUMCE</name>
<gene>
    <name evidence="8" type="ORF">CTER_0098</name>
</gene>
<feature type="transmembrane region" description="Helical" evidence="6">
    <location>
        <begin position="400"/>
        <end position="425"/>
    </location>
</feature>
<keyword evidence="9" id="KW-1185">Reference proteome</keyword>
<dbReference type="InterPro" id="IPR025405">
    <property type="entry name" value="DUF4131"/>
</dbReference>